<reference evidence="2" key="1">
    <citation type="journal article" date="2019" name="Int. J. Syst. Evol. Microbiol.">
        <title>The Global Catalogue of Microorganisms (GCM) 10K type strain sequencing project: providing services to taxonomists for standard genome sequencing and annotation.</title>
        <authorList>
            <consortium name="The Broad Institute Genomics Platform"/>
            <consortium name="The Broad Institute Genome Sequencing Center for Infectious Disease"/>
            <person name="Wu L."/>
            <person name="Ma J."/>
        </authorList>
    </citation>
    <scope>NUCLEOTIDE SEQUENCE [LARGE SCALE GENOMIC DNA]</scope>
    <source>
        <strain evidence="2">JCM 15421</strain>
    </source>
</reference>
<keyword evidence="2" id="KW-1185">Reference proteome</keyword>
<proteinExistence type="predicted"/>
<organism evidence="1 2">
    <name type="scientific">Dokdonella soli</name>
    <dbReference type="NCBI Taxonomy" id="529810"/>
    <lineage>
        <taxon>Bacteria</taxon>
        <taxon>Pseudomonadati</taxon>
        <taxon>Pseudomonadota</taxon>
        <taxon>Gammaproteobacteria</taxon>
        <taxon>Lysobacterales</taxon>
        <taxon>Rhodanobacteraceae</taxon>
        <taxon>Dokdonella</taxon>
    </lineage>
</organism>
<evidence type="ECO:0000313" key="2">
    <source>
        <dbReference type="Proteomes" id="UP001501523"/>
    </source>
</evidence>
<accession>A0ABP3TI39</accession>
<dbReference type="EMBL" id="BAAAEU010000001">
    <property type="protein sequence ID" value="GAA0705760.1"/>
    <property type="molecule type" value="Genomic_DNA"/>
</dbReference>
<protein>
    <submittedName>
        <fullName evidence="1">Uncharacterized protein</fullName>
    </submittedName>
</protein>
<comment type="caution">
    <text evidence="1">The sequence shown here is derived from an EMBL/GenBank/DDBJ whole genome shotgun (WGS) entry which is preliminary data.</text>
</comment>
<sequence>MLLACVSAQAADDATPELRILLATPTATMVQRSPQINLLGTAPARCMPTIERVTLDGTDLSVELKSPTTGCDSQHPLPFNLRVDPTASAGVPILPGQIYHVRVYAMNGAASLLAFHLIDTGAPASAPTPENGFWWSEASAASGPMSAGSGASIELQDGQLAVGLFGFAESGAPTWYFGSTRPTGRVATVSLVQLANGDPMFAPTGSLPSAQAGPRLELEFLSPTHARAYLVRSEGGRDVQVRALTLARSRFATGPTGSAWSGQWVLVPDDNGAPRIFEFTEPSSQDAETFHLGDTDNNASLDCRLAIGTRHPEVCTLSVAATPIADFDQVGLDRLSGHGSNGARVRLLRVPR</sequence>
<dbReference type="Proteomes" id="UP001501523">
    <property type="component" value="Unassembled WGS sequence"/>
</dbReference>
<gene>
    <name evidence="1" type="ORF">GCM10009105_03440</name>
</gene>
<evidence type="ECO:0000313" key="1">
    <source>
        <dbReference type="EMBL" id="GAA0705760.1"/>
    </source>
</evidence>
<name>A0ABP3TI39_9GAMM</name>